<evidence type="ECO:0000256" key="3">
    <source>
        <dbReference type="ARBA" id="ARBA00022448"/>
    </source>
</evidence>
<dbReference type="InterPro" id="IPR035906">
    <property type="entry name" value="MetI-like_sf"/>
</dbReference>
<dbReference type="PROSITE" id="PS50928">
    <property type="entry name" value="ABC_TM1"/>
    <property type="match status" value="1"/>
</dbReference>
<evidence type="ECO:0000256" key="2">
    <source>
        <dbReference type="ARBA" id="ARBA00007069"/>
    </source>
</evidence>
<feature type="transmembrane region" description="Helical" evidence="8">
    <location>
        <begin position="54"/>
        <end position="73"/>
    </location>
</feature>
<evidence type="ECO:0000256" key="8">
    <source>
        <dbReference type="RuleBase" id="RU363032"/>
    </source>
</evidence>
<organism evidence="10 11">
    <name type="scientific">Hypericibacter terrae</name>
    <dbReference type="NCBI Taxonomy" id="2602015"/>
    <lineage>
        <taxon>Bacteria</taxon>
        <taxon>Pseudomonadati</taxon>
        <taxon>Pseudomonadota</taxon>
        <taxon>Alphaproteobacteria</taxon>
        <taxon>Rhodospirillales</taxon>
        <taxon>Dongiaceae</taxon>
        <taxon>Hypericibacter</taxon>
    </lineage>
</organism>
<feature type="transmembrane region" description="Helical" evidence="8">
    <location>
        <begin position="202"/>
        <end position="227"/>
    </location>
</feature>
<comment type="similarity">
    <text evidence="2">Belongs to the binding-protein-dependent transport system permease family. CysTW subfamily.</text>
</comment>
<dbReference type="PANTHER" id="PTHR42929:SF5">
    <property type="entry name" value="ABC TRANSPORTER PERMEASE PROTEIN"/>
    <property type="match status" value="1"/>
</dbReference>
<dbReference type="Gene3D" id="1.10.3720.10">
    <property type="entry name" value="MetI-like"/>
    <property type="match status" value="1"/>
</dbReference>
<accession>A0A5J6MML6</accession>
<dbReference type="Proteomes" id="UP000326202">
    <property type="component" value="Chromosome"/>
</dbReference>
<comment type="subcellular location">
    <subcellularLocation>
        <location evidence="1 8">Cell membrane</location>
        <topology evidence="1 8">Multi-pass membrane protein</topology>
    </subcellularLocation>
</comment>
<dbReference type="InterPro" id="IPR000515">
    <property type="entry name" value="MetI-like"/>
</dbReference>
<feature type="transmembrane region" description="Helical" evidence="8">
    <location>
        <begin position="260"/>
        <end position="280"/>
    </location>
</feature>
<dbReference type="AlphaFoldDB" id="A0A5J6MML6"/>
<evidence type="ECO:0000259" key="9">
    <source>
        <dbReference type="PROSITE" id="PS50928"/>
    </source>
</evidence>
<feature type="transmembrane region" description="Helical" evidence="8">
    <location>
        <begin position="108"/>
        <end position="129"/>
    </location>
</feature>
<dbReference type="CDD" id="cd06261">
    <property type="entry name" value="TM_PBP2"/>
    <property type="match status" value="1"/>
</dbReference>
<keyword evidence="7 8" id="KW-0472">Membrane</keyword>
<keyword evidence="4" id="KW-1003">Cell membrane</keyword>
<feature type="transmembrane region" description="Helical" evidence="8">
    <location>
        <begin position="20"/>
        <end position="42"/>
    </location>
</feature>
<dbReference type="EMBL" id="CP042906">
    <property type="protein sequence ID" value="QEX17775.1"/>
    <property type="molecule type" value="Genomic_DNA"/>
</dbReference>
<evidence type="ECO:0000256" key="1">
    <source>
        <dbReference type="ARBA" id="ARBA00004651"/>
    </source>
</evidence>
<dbReference type="RefSeq" id="WP_151177995.1">
    <property type="nucleotide sequence ID" value="NZ_CP042906.1"/>
</dbReference>
<proteinExistence type="inferred from homology"/>
<gene>
    <name evidence="10" type="ORF">FRZ44_30780</name>
</gene>
<evidence type="ECO:0000313" key="10">
    <source>
        <dbReference type="EMBL" id="QEX17775.1"/>
    </source>
</evidence>
<keyword evidence="5 8" id="KW-0812">Transmembrane</keyword>
<dbReference type="KEGG" id="htq:FRZ44_30780"/>
<evidence type="ECO:0000256" key="6">
    <source>
        <dbReference type="ARBA" id="ARBA00022989"/>
    </source>
</evidence>
<dbReference type="PANTHER" id="PTHR42929">
    <property type="entry name" value="INNER MEMBRANE ABC TRANSPORTER PERMEASE PROTEIN YDCU-RELATED-RELATED"/>
    <property type="match status" value="1"/>
</dbReference>
<protein>
    <submittedName>
        <fullName evidence="10">Spermidine/putrescine ABC transporter permease</fullName>
    </submittedName>
</protein>
<feature type="transmembrane region" description="Helical" evidence="8">
    <location>
        <begin position="79"/>
        <end position="101"/>
    </location>
</feature>
<feature type="transmembrane region" description="Helical" evidence="8">
    <location>
        <begin position="160"/>
        <end position="181"/>
    </location>
</feature>
<keyword evidence="6 8" id="KW-1133">Transmembrane helix</keyword>
<reference evidence="10 11" key="1">
    <citation type="submission" date="2019-08" db="EMBL/GenBank/DDBJ databases">
        <title>Hyperibacter terrae gen. nov., sp. nov. and Hyperibacter viscosus sp. nov., two new members in the family Rhodospirillaceae isolated from the rhizosphere of Hypericum perforatum.</title>
        <authorList>
            <person name="Noviana Z."/>
        </authorList>
    </citation>
    <scope>NUCLEOTIDE SEQUENCE [LARGE SCALE GENOMIC DNA]</scope>
    <source>
        <strain evidence="10 11">R5913</strain>
    </source>
</reference>
<evidence type="ECO:0000313" key="11">
    <source>
        <dbReference type="Proteomes" id="UP000326202"/>
    </source>
</evidence>
<dbReference type="OrthoDB" id="7915284at2"/>
<evidence type="ECO:0000256" key="5">
    <source>
        <dbReference type="ARBA" id="ARBA00022692"/>
    </source>
</evidence>
<sequence>MTVLTPHCRLDLTRWATWPAALWTGLFFLLPLLIMLAVSFSARVDNRMLAVFTLDNYAAFFTQGGGVYVAALLNSVEVTAIVTLVSLAVAYPLAYILAYGVPARWQRLLLVVIVLPFWTSYVIRSYSWLLVLSEKGVINQVMMALGLFDQPIGLGNTRGATVLGFVHFFTMLLTLTIYANLVQIKESYRKAAADLGASPLQVFLRITLPLSLPGVAVGAFLTFVLAIGDYITPQILGGSRELLLPQAIMLQISRQANFEMASAMSMVLMLVVSAAFLLFARHLRMERV</sequence>
<dbReference type="GO" id="GO:0005886">
    <property type="term" value="C:plasma membrane"/>
    <property type="evidence" value="ECO:0007669"/>
    <property type="project" value="UniProtKB-SubCell"/>
</dbReference>
<feature type="domain" description="ABC transmembrane type-1" evidence="9">
    <location>
        <begin position="72"/>
        <end position="279"/>
    </location>
</feature>
<keyword evidence="3 8" id="KW-0813">Transport</keyword>
<name>A0A5J6MML6_9PROT</name>
<dbReference type="GO" id="GO:0055085">
    <property type="term" value="P:transmembrane transport"/>
    <property type="evidence" value="ECO:0007669"/>
    <property type="project" value="InterPro"/>
</dbReference>
<evidence type="ECO:0000256" key="7">
    <source>
        <dbReference type="ARBA" id="ARBA00023136"/>
    </source>
</evidence>
<dbReference type="SUPFAM" id="SSF161098">
    <property type="entry name" value="MetI-like"/>
    <property type="match status" value="1"/>
</dbReference>
<dbReference type="Pfam" id="PF00528">
    <property type="entry name" value="BPD_transp_1"/>
    <property type="match status" value="1"/>
</dbReference>
<evidence type="ECO:0000256" key="4">
    <source>
        <dbReference type="ARBA" id="ARBA00022475"/>
    </source>
</evidence>
<keyword evidence="11" id="KW-1185">Reference proteome</keyword>